<feature type="compositionally biased region" description="Low complexity" evidence="1">
    <location>
        <begin position="856"/>
        <end position="867"/>
    </location>
</feature>
<evidence type="ECO:0000313" key="3">
    <source>
        <dbReference type="Proteomes" id="UP000054007"/>
    </source>
</evidence>
<feature type="region of interest" description="Disordered" evidence="1">
    <location>
        <begin position="615"/>
        <end position="638"/>
    </location>
</feature>
<proteinExistence type="predicted"/>
<feature type="region of interest" description="Disordered" evidence="1">
    <location>
        <begin position="656"/>
        <end position="692"/>
    </location>
</feature>
<dbReference type="OrthoDB" id="3061143at2759"/>
<dbReference type="SUPFAM" id="SSF54160">
    <property type="entry name" value="Chromo domain-like"/>
    <property type="match status" value="1"/>
</dbReference>
<feature type="compositionally biased region" description="Basic residues" evidence="1">
    <location>
        <begin position="27"/>
        <end position="36"/>
    </location>
</feature>
<keyword evidence="3" id="KW-1185">Reference proteome</keyword>
<reference evidence="2 3" key="1">
    <citation type="journal article" date="2015" name="Fungal Genet. Biol.">
        <title>Evolution of novel wood decay mechanisms in Agaricales revealed by the genome sequences of Fistulina hepatica and Cylindrobasidium torrendii.</title>
        <authorList>
            <person name="Floudas D."/>
            <person name="Held B.W."/>
            <person name="Riley R."/>
            <person name="Nagy L.G."/>
            <person name="Koehler G."/>
            <person name="Ransdell A.S."/>
            <person name="Younus H."/>
            <person name="Chow J."/>
            <person name="Chiniquy J."/>
            <person name="Lipzen A."/>
            <person name="Tritt A."/>
            <person name="Sun H."/>
            <person name="Haridas S."/>
            <person name="LaButti K."/>
            <person name="Ohm R.A."/>
            <person name="Kues U."/>
            <person name="Blanchette R.A."/>
            <person name="Grigoriev I.V."/>
            <person name="Minto R.E."/>
            <person name="Hibbett D.S."/>
        </authorList>
    </citation>
    <scope>NUCLEOTIDE SEQUENCE [LARGE SCALE GENOMIC DNA]</scope>
    <source>
        <strain evidence="2 3">FP15055 ss-10</strain>
    </source>
</reference>
<accession>A0A0D7AUN0</accession>
<dbReference type="Proteomes" id="UP000054007">
    <property type="component" value="Unassembled WGS sequence"/>
</dbReference>
<protein>
    <recommendedName>
        <fullName evidence="4">Chromo domain-containing protein</fullName>
    </recommendedName>
</protein>
<dbReference type="EMBL" id="KN880891">
    <property type="protein sequence ID" value="KIY61680.1"/>
    <property type="molecule type" value="Genomic_DNA"/>
</dbReference>
<sequence length="1532" mass="169302">MPSPATVASFPHRLSKDFAGRFGRAQKAKAQHSRTKKPSDTNWTFPELPEPCRHGAIPYVTAATKHRDRRLPPLYLFSNHPRRPAHLQSKGRDFIYAWNSQDTTFVEAFNAFAKSNAAGIPKGPNRTMVGKGLYGVKPGDMIWARDTASGTADPKDDVLQVYVTISTEHGANNWTAMKAQLDNLRDGALGPKNKRSRTHVQFEDSKRAHAVHGTRCYQIAISHQRQRNMCTPSAGTKMYEGDSLDGQTTDDKHIHWCHKAIETLTPIAVDAYRSRQPEEYKVLDDAAELFNTPRIGCDRNCIYTGGQMNLATPHLHSSEGVMSELKTFGLKHKDGGDALSAMSTMISNNDLPPGYEGGRFHLVELGVYVELEGCIIVGFSGLRWHGGTPPLAPPALVDEKDIPPWAYRWVFILYPQRAVLDGGTTFNVAANQDHSPFQVTANMRDVNATPSTYTVDDDIEGEDGVNAVCENNGQDDVPFVGRDLGRTDPVHQGPYWYTPELNFASEGHILMEPQSQVNFMARSLYLNCQNVFRQLPLANSLQSNFASFSSAFKLGNLVPSPWVLAPDGQPWIEPEIYADYDSLNPRQKAKRAYQLLCASNARFIVTRYHLHKDLINPPPTGDATDEPSTVAHSNANQSTVAELRGRPKNVVRKALPPRSASTHTRKVKTKQGANVETGPIREALRNPKHATLLTDKTSQALIKRAERGTKRKATKATVDDVGSSHATKRSRTATTQDSFPTHSSSSKRPHRRPKDDVYLVKSIVGHRVRKRCFQFFCIWEDKSYSPEWIPGFDMGLDEMFNEYCSAHRLDVGIAVRRKTALEDQNIPTVAHRCEDECGFQVDSDIQYANNGEDSEASSSESSLSDMSAYEDSDSELGSIIDNDQPGSSSNLLQDALDSSLLTDVSSALSTPPCNLDGNSNEDATNTELAWPTVDIPFLRSLSPEMVNTATLIFKQAKPAIGNRSQLSSSIVALWRTSKQIENSPQKESTAILAAQAWPLLSTLSNQTHILKAEDMALRFVILRTHYCLAVWLLFCVKEVLTSKSTWIHLLLRQIRNFCLAASPPTGTLEIASQTYLPSQDVSVIASISHPGKKLQQKQLDHLLPTLALQVVCTWFSIPALDMTRARFLRLIESKLSQSAFLLEEVWQAYRNPSLLLPPGRKASRGVGESDFCKLESALACHPLTLDTQHRSAFVRLSEAFAAYMSADKPPAFAAPIPSLTLAPSLSGIAIPGQRLPNVAVATVPRAHEDVPMPAFSAPTSTAIDTTTIPPGFHMFASFLREALKLLLGNTSNLPKVPAALEDLDYYLPFRELAPSRRQILSSTSGPFSAGKILTRSGMFSALLFRGVLFNTPALFAAGHSFCFEDLSAFNAYLQQSSKPERYFCHPAAYGRTAGRTTSNAKQFWEASPRLLLKVKQNIGFFPFIKSVAASRDYPTFGKLCAYLLAVDLVYAGVMKQPTIEELGSVVAWLDMGAAAVLKRFGCPAGKIKEGFVALFNYLERDGLALGERSQMSPILMFDVEHGLCKYGRFYEK</sequence>
<feature type="region of interest" description="Disordered" evidence="1">
    <location>
        <begin position="705"/>
        <end position="754"/>
    </location>
</feature>
<evidence type="ECO:0008006" key="4">
    <source>
        <dbReference type="Google" id="ProtNLM"/>
    </source>
</evidence>
<feature type="region of interest" description="Disordered" evidence="1">
    <location>
        <begin position="849"/>
        <end position="868"/>
    </location>
</feature>
<feature type="compositionally biased region" description="Polar residues" evidence="1">
    <location>
        <begin position="626"/>
        <end position="638"/>
    </location>
</feature>
<dbReference type="InterPro" id="IPR016197">
    <property type="entry name" value="Chromo-like_dom_sf"/>
</dbReference>
<evidence type="ECO:0000256" key="1">
    <source>
        <dbReference type="SAM" id="MobiDB-lite"/>
    </source>
</evidence>
<gene>
    <name evidence="2" type="ORF">CYLTODRAFT_447602</name>
</gene>
<name>A0A0D7AUN0_9AGAR</name>
<organism evidence="2 3">
    <name type="scientific">Cylindrobasidium torrendii FP15055 ss-10</name>
    <dbReference type="NCBI Taxonomy" id="1314674"/>
    <lineage>
        <taxon>Eukaryota</taxon>
        <taxon>Fungi</taxon>
        <taxon>Dikarya</taxon>
        <taxon>Basidiomycota</taxon>
        <taxon>Agaricomycotina</taxon>
        <taxon>Agaricomycetes</taxon>
        <taxon>Agaricomycetidae</taxon>
        <taxon>Agaricales</taxon>
        <taxon>Marasmiineae</taxon>
        <taxon>Physalacriaceae</taxon>
        <taxon>Cylindrobasidium</taxon>
    </lineage>
</organism>
<feature type="region of interest" description="Disordered" evidence="1">
    <location>
        <begin position="27"/>
        <end position="47"/>
    </location>
</feature>
<feature type="compositionally biased region" description="Polar residues" evidence="1">
    <location>
        <begin position="732"/>
        <end position="741"/>
    </location>
</feature>
<evidence type="ECO:0000313" key="2">
    <source>
        <dbReference type="EMBL" id="KIY61680.1"/>
    </source>
</evidence>